<dbReference type="Proteomes" id="UP000298277">
    <property type="component" value="Unassembled WGS sequence"/>
</dbReference>
<reference evidence="1" key="1">
    <citation type="journal article" date="2019" name="PLoS Negl. Trop. Dis.">
        <title>Revisiting the worldwide diversity of Leptospira species in the environment.</title>
        <authorList>
            <person name="Vincent A.T."/>
            <person name="Schiettekatte O."/>
            <person name="Bourhy P."/>
            <person name="Veyrier F.J."/>
            <person name="Picardeau M."/>
        </authorList>
    </citation>
    <scope>NUCLEOTIDE SEQUENCE [LARGE SCALE GENOMIC DNA]</scope>
    <source>
        <strain evidence="1">201800299</strain>
    </source>
</reference>
<keyword evidence="2" id="KW-1185">Reference proteome</keyword>
<comment type="caution">
    <text evidence="1">The sequence shown here is derived from an EMBL/GenBank/DDBJ whole genome shotgun (WGS) entry which is preliminary data.</text>
</comment>
<organism evidence="1 2">
    <name type="scientific">Leptospira gomenensis</name>
    <dbReference type="NCBI Taxonomy" id="2484974"/>
    <lineage>
        <taxon>Bacteria</taxon>
        <taxon>Pseudomonadati</taxon>
        <taxon>Spirochaetota</taxon>
        <taxon>Spirochaetia</taxon>
        <taxon>Leptospirales</taxon>
        <taxon>Leptospiraceae</taxon>
        <taxon>Leptospira</taxon>
    </lineage>
</organism>
<accession>A0A5F1Y871</accession>
<proteinExistence type="predicted"/>
<evidence type="ECO:0000313" key="1">
    <source>
        <dbReference type="EMBL" id="TGK30977.1"/>
    </source>
</evidence>
<gene>
    <name evidence="1" type="ORF">EHQ17_14760</name>
</gene>
<protein>
    <submittedName>
        <fullName evidence="1">Uncharacterized protein</fullName>
    </submittedName>
</protein>
<dbReference type="EMBL" id="RQFA01000066">
    <property type="protein sequence ID" value="TGK30977.1"/>
    <property type="molecule type" value="Genomic_DNA"/>
</dbReference>
<evidence type="ECO:0000313" key="2">
    <source>
        <dbReference type="Proteomes" id="UP000298277"/>
    </source>
</evidence>
<dbReference type="AlphaFoldDB" id="A0A5F1Y871"/>
<sequence length="72" mass="8004">MSANAVCFRGSEKPALSAGFFFLKTSFSKNGLPQKIASDEPVKIYGKPSRTVFKILSKDCPQNVSYHRSSRF</sequence>
<name>A0A5F1Y871_9LEPT</name>